<dbReference type="AlphaFoldDB" id="A0A177ARE5"/>
<evidence type="ECO:0000256" key="7">
    <source>
        <dbReference type="ARBA" id="ARBA00022989"/>
    </source>
</evidence>
<dbReference type="OrthoDB" id="9984693at2759"/>
<feature type="transmembrane region" description="Helical" evidence="10">
    <location>
        <begin position="7"/>
        <end position="24"/>
    </location>
</feature>
<evidence type="ECO:0000313" key="13">
    <source>
        <dbReference type="Proteomes" id="UP000078046"/>
    </source>
</evidence>
<dbReference type="InterPro" id="IPR004843">
    <property type="entry name" value="Calcineurin-like_PHP"/>
</dbReference>
<dbReference type="GO" id="GO:0046872">
    <property type="term" value="F:metal ion binding"/>
    <property type="evidence" value="ECO:0007669"/>
    <property type="project" value="UniProtKB-KW"/>
</dbReference>
<organism evidence="12 13">
    <name type="scientific">Intoshia linei</name>
    <dbReference type="NCBI Taxonomy" id="1819745"/>
    <lineage>
        <taxon>Eukaryota</taxon>
        <taxon>Metazoa</taxon>
        <taxon>Spiralia</taxon>
        <taxon>Lophotrochozoa</taxon>
        <taxon>Mesozoa</taxon>
        <taxon>Orthonectida</taxon>
        <taxon>Rhopaluridae</taxon>
        <taxon>Intoshia</taxon>
    </lineage>
</organism>
<evidence type="ECO:0000256" key="3">
    <source>
        <dbReference type="ARBA" id="ARBA00008895"/>
    </source>
</evidence>
<keyword evidence="13" id="KW-1185">Reference proteome</keyword>
<evidence type="ECO:0000256" key="9">
    <source>
        <dbReference type="ARBA" id="ARBA00023211"/>
    </source>
</evidence>
<dbReference type="SUPFAM" id="SSF56300">
    <property type="entry name" value="Metallo-dependent phosphatases"/>
    <property type="match status" value="1"/>
</dbReference>
<dbReference type="GO" id="GO:0006506">
    <property type="term" value="P:GPI anchor biosynthetic process"/>
    <property type="evidence" value="ECO:0007669"/>
    <property type="project" value="InterPro"/>
</dbReference>
<accession>A0A177ARE5</accession>
<dbReference type="GO" id="GO:0016020">
    <property type="term" value="C:membrane"/>
    <property type="evidence" value="ECO:0007669"/>
    <property type="project" value="UniProtKB-SubCell"/>
</dbReference>
<evidence type="ECO:0000256" key="1">
    <source>
        <dbReference type="ARBA" id="ARBA00001936"/>
    </source>
</evidence>
<feature type="transmembrane region" description="Helical" evidence="10">
    <location>
        <begin position="310"/>
        <end position="331"/>
    </location>
</feature>
<dbReference type="PANTHER" id="PTHR13315:SF0">
    <property type="entry name" value="METALLOPHOSPHOESTERASE 1"/>
    <property type="match status" value="1"/>
</dbReference>
<evidence type="ECO:0000256" key="5">
    <source>
        <dbReference type="ARBA" id="ARBA00022723"/>
    </source>
</evidence>
<protein>
    <submittedName>
        <fullName evidence="12">Metallophosphoesterase 1</fullName>
    </submittedName>
</protein>
<evidence type="ECO:0000256" key="10">
    <source>
        <dbReference type="SAM" id="Phobius"/>
    </source>
</evidence>
<comment type="caution">
    <text evidence="12">The sequence shown here is derived from an EMBL/GenBank/DDBJ whole genome shotgun (WGS) entry which is preliminary data.</text>
</comment>
<reference evidence="12 13" key="1">
    <citation type="submission" date="2016-04" db="EMBL/GenBank/DDBJ databases">
        <title>The genome of Intoshia linei affirms orthonectids as highly simplified spiralians.</title>
        <authorList>
            <person name="Mikhailov K.V."/>
            <person name="Slusarev G.S."/>
            <person name="Nikitin M.A."/>
            <person name="Logacheva M.D."/>
            <person name="Penin A."/>
            <person name="Aleoshin V."/>
            <person name="Panchin Y.V."/>
        </authorList>
    </citation>
    <scope>NUCLEOTIDE SEQUENCE [LARGE SCALE GENOMIC DNA]</scope>
    <source>
        <strain evidence="12">Intl2013</strain>
        <tissue evidence="12">Whole animal</tissue>
    </source>
</reference>
<evidence type="ECO:0000256" key="4">
    <source>
        <dbReference type="ARBA" id="ARBA00022692"/>
    </source>
</evidence>
<evidence type="ECO:0000313" key="12">
    <source>
        <dbReference type="EMBL" id="OAF64568.1"/>
    </source>
</evidence>
<dbReference type="Proteomes" id="UP000078046">
    <property type="component" value="Unassembled WGS sequence"/>
</dbReference>
<feature type="non-terminal residue" evidence="12">
    <location>
        <position position="336"/>
    </location>
</feature>
<dbReference type="Gene3D" id="3.60.21.10">
    <property type="match status" value="1"/>
</dbReference>
<keyword evidence="7 10" id="KW-1133">Transmembrane helix</keyword>
<keyword evidence="9" id="KW-0464">Manganese</keyword>
<dbReference type="Pfam" id="PF00149">
    <property type="entry name" value="Metallophos"/>
    <property type="match status" value="1"/>
</dbReference>
<keyword evidence="5" id="KW-0479">Metal-binding</keyword>
<evidence type="ECO:0000256" key="2">
    <source>
        <dbReference type="ARBA" id="ARBA00004141"/>
    </source>
</evidence>
<evidence type="ECO:0000259" key="11">
    <source>
        <dbReference type="Pfam" id="PF00149"/>
    </source>
</evidence>
<comment type="cofactor">
    <cofactor evidence="1">
        <name>Mn(2+)</name>
        <dbReference type="ChEBI" id="CHEBI:29035"/>
    </cofactor>
</comment>
<dbReference type="PANTHER" id="PTHR13315">
    <property type="entry name" value="METALLO PHOSPHOESTERASE RELATED"/>
    <property type="match status" value="1"/>
</dbReference>
<dbReference type="InterPro" id="IPR029052">
    <property type="entry name" value="Metallo-depent_PP-like"/>
</dbReference>
<name>A0A177ARE5_9BILA</name>
<sequence length="336" mass="40541">MKIKFSFKFCLFVTLILIIYNHYFNLKLLQFSCPWPSENGKKVLVIADTHITFVWKFNLDRIVRHWEMKNNFEKIVKIYNPDKIYILGDIFDAGLYFEAQHYRYMMNEFNYIFGSTKIIKIAGNHDIGYHDDKYTLNRHLFNRNFGSMDVHIDIYNESSILSLNSMSLKFDECNFCKRSMNKIKSFSRKIQKDHLNRPVVLMHFPLYRTSERDCNVYKPFWITEEIHHIPNNDILSKKSSEFLLQQINPQILITGHMHFHCEIKRTYFNDILTEVNIPSFSFRMNYRAGFALITLDKIPQYSVCELPTEYIFFSIYVFIFFMWFSKLFIYFKCKCM</sequence>
<evidence type="ECO:0000256" key="8">
    <source>
        <dbReference type="ARBA" id="ARBA00023136"/>
    </source>
</evidence>
<evidence type="ECO:0000256" key="6">
    <source>
        <dbReference type="ARBA" id="ARBA00022801"/>
    </source>
</evidence>
<comment type="similarity">
    <text evidence="3">Belongs to the metallophosphoesterase superfamily. MPPE1 family.</text>
</comment>
<dbReference type="EMBL" id="LWCA01001749">
    <property type="protein sequence ID" value="OAF64568.1"/>
    <property type="molecule type" value="Genomic_DNA"/>
</dbReference>
<proteinExistence type="inferred from homology"/>
<comment type="subcellular location">
    <subcellularLocation>
        <location evidence="2">Membrane</location>
        <topology evidence="2">Multi-pass membrane protein</topology>
    </subcellularLocation>
</comment>
<dbReference type="InterPro" id="IPR033308">
    <property type="entry name" value="PGAP5/Cdc1/Ted1"/>
</dbReference>
<keyword evidence="4 10" id="KW-0812">Transmembrane</keyword>
<gene>
    <name evidence="12" type="ORF">A3Q56_07723</name>
</gene>
<feature type="domain" description="Calcineurin-like phosphoesterase" evidence="11">
    <location>
        <begin position="42"/>
        <end position="258"/>
    </location>
</feature>
<dbReference type="GO" id="GO:0016787">
    <property type="term" value="F:hydrolase activity"/>
    <property type="evidence" value="ECO:0007669"/>
    <property type="project" value="UniProtKB-KW"/>
</dbReference>
<keyword evidence="8 10" id="KW-0472">Membrane</keyword>
<keyword evidence="6" id="KW-0378">Hydrolase</keyword>